<keyword evidence="10" id="KW-1185">Reference proteome</keyword>
<comment type="similarity">
    <text evidence="1 7">Belongs to the peptidase M3 family.</text>
</comment>
<protein>
    <recommendedName>
        <fullName evidence="8">Peptidase M3A/M3B catalytic domain-containing protein</fullName>
    </recommendedName>
</protein>
<evidence type="ECO:0000256" key="1">
    <source>
        <dbReference type="ARBA" id="ARBA00006040"/>
    </source>
</evidence>
<sequence>MTAQRIPPQLPLLFQPSAESVLRDAQRTIQESTAVWDDVVKNVSPEQANIENTIIPIAHIENETMAVNDVVYLFATTHPSEEIRVASKAAKRLTDNAEVDRYLRNDMFTLVDAVLKNTDEALTHPETYRFLVKHHAKFAENGCDLKGAAKDKFESDKKKLKSITQQYLTNLDDDQSGLWFSQSDLDGLPSSFVESLKTGDGENRGKYWVNMKKSHHERILKYATSEQTRMQYFIAHQSRMPANIPLCHEIFLLRHSLARQMGWQSWAKFKMSNKMMTSPDAVRSTLLDFKNKSSELKKKQIADLLALKKADAPASNDQDTKLFLWDVAFYKKLLQEKSYSIAAQSISEYFELRTVISNILSLYGRLFEIQFEIVTCDVAQYLHGDQSSATRWHDDVFFYSVWDLRAESSFLGYIYFDPHPRQGKYTHTGHFNLQKGFERQGGGRKYPCAALITNQAKAVDGKPSLLSPNEVRAIFHEVGHGLHNLLSVTKFARFHGPKVDRDFVETPSILFEFFLWTPDRLREVSCHYSHVSTELEAAWKTANPTAQGLPPQKLPDEMIEAVIYSAHDTLGDLRNLHFGLYDLAVHDPPSTEALEHMNICATYNQMWFDTVGVHGGEAVGDLGWEWAHGESVVRLIMGDQYDAGYYAYIMGRMWALDIFETFFEKDTMNTQEARRYREMLLKPGGSQSGWKTLTEYLGREPNPGPYYRWLKRSS</sequence>
<dbReference type="GO" id="GO:0004222">
    <property type="term" value="F:metalloendopeptidase activity"/>
    <property type="evidence" value="ECO:0007669"/>
    <property type="project" value="InterPro"/>
</dbReference>
<dbReference type="InterPro" id="IPR001567">
    <property type="entry name" value="Pept_M3A_M3B_dom"/>
</dbReference>
<keyword evidence="3 7" id="KW-0479">Metal-binding</keyword>
<dbReference type="GO" id="GO:0006518">
    <property type="term" value="P:peptide metabolic process"/>
    <property type="evidence" value="ECO:0007669"/>
    <property type="project" value="TreeGrafter"/>
</dbReference>
<evidence type="ECO:0000256" key="4">
    <source>
        <dbReference type="ARBA" id="ARBA00022801"/>
    </source>
</evidence>
<dbReference type="AlphaFoldDB" id="A0A2T3AI48"/>
<keyword evidence="4 7" id="KW-0378">Hydrolase</keyword>
<dbReference type="PANTHER" id="PTHR11804:SF84">
    <property type="entry name" value="SACCHAROLYSIN"/>
    <property type="match status" value="1"/>
</dbReference>
<feature type="domain" description="Peptidase M3A/M3B catalytic" evidence="8">
    <location>
        <begin position="220"/>
        <end position="708"/>
    </location>
</feature>
<evidence type="ECO:0000256" key="2">
    <source>
        <dbReference type="ARBA" id="ARBA00022670"/>
    </source>
</evidence>
<dbReference type="STRING" id="2025994.A0A2T3AI48"/>
<dbReference type="InterPro" id="IPR024079">
    <property type="entry name" value="MetalloPept_cat_dom_sf"/>
</dbReference>
<evidence type="ECO:0000313" key="9">
    <source>
        <dbReference type="EMBL" id="PSR99101.1"/>
    </source>
</evidence>
<dbReference type="FunFam" id="3.40.390.10:FF:000074">
    <property type="entry name" value="Metalloprotease"/>
    <property type="match status" value="1"/>
</dbReference>
<reference evidence="9 10" key="1">
    <citation type="journal article" date="2018" name="Mycol. Prog.">
        <title>Coniella lustricola, a new species from submerged detritus.</title>
        <authorList>
            <person name="Raudabaugh D.B."/>
            <person name="Iturriaga T."/>
            <person name="Carver A."/>
            <person name="Mondo S."/>
            <person name="Pangilinan J."/>
            <person name="Lipzen A."/>
            <person name="He G."/>
            <person name="Amirebrahimi M."/>
            <person name="Grigoriev I.V."/>
            <person name="Miller A.N."/>
        </authorList>
    </citation>
    <scope>NUCLEOTIDE SEQUENCE [LARGE SCALE GENOMIC DNA]</scope>
    <source>
        <strain evidence="9 10">B22-T-1</strain>
    </source>
</reference>
<dbReference type="Gene3D" id="1.20.1050.40">
    <property type="entry name" value="Endopeptidase. Chain P, domain 1"/>
    <property type="match status" value="1"/>
</dbReference>
<name>A0A2T3AI48_9PEZI</name>
<proteinExistence type="inferred from homology"/>
<dbReference type="OrthoDB" id="534666at2759"/>
<dbReference type="Proteomes" id="UP000241462">
    <property type="component" value="Unassembled WGS sequence"/>
</dbReference>
<evidence type="ECO:0000256" key="5">
    <source>
        <dbReference type="ARBA" id="ARBA00022833"/>
    </source>
</evidence>
<dbReference type="InParanoid" id="A0A2T3AI48"/>
<evidence type="ECO:0000313" key="10">
    <source>
        <dbReference type="Proteomes" id="UP000241462"/>
    </source>
</evidence>
<evidence type="ECO:0000256" key="3">
    <source>
        <dbReference type="ARBA" id="ARBA00022723"/>
    </source>
</evidence>
<dbReference type="CDD" id="cd06455">
    <property type="entry name" value="M3A_TOP"/>
    <property type="match status" value="1"/>
</dbReference>
<dbReference type="Pfam" id="PF01432">
    <property type="entry name" value="Peptidase_M3"/>
    <property type="match status" value="1"/>
</dbReference>
<keyword evidence="6 7" id="KW-0482">Metalloprotease</keyword>
<comment type="cofactor">
    <cofactor evidence="7">
        <name>Zn(2+)</name>
        <dbReference type="ChEBI" id="CHEBI:29105"/>
    </cofactor>
    <text evidence="7">Binds 1 zinc ion.</text>
</comment>
<dbReference type="InterPro" id="IPR024077">
    <property type="entry name" value="Neurolysin/TOP_dom2"/>
</dbReference>
<dbReference type="InterPro" id="IPR024080">
    <property type="entry name" value="Neurolysin/TOP_N"/>
</dbReference>
<evidence type="ECO:0000256" key="6">
    <source>
        <dbReference type="ARBA" id="ARBA00023049"/>
    </source>
</evidence>
<keyword evidence="5 7" id="KW-0862">Zinc</keyword>
<dbReference type="Gene3D" id="3.40.390.10">
    <property type="entry name" value="Collagenase (Catalytic Domain)"/>
    <property type="match status" value="1"/>
</dbReference>
<dbReference type="GO" id="GO:0005758">
    <property type="term" value="C:mitochondrial intermembrane space"/>
    <property type="evidence" value="ECO:0007669"/>
    <property type="project" value="TreeGrafter"/>
</dbReference>
<dbReference type="Gene3D" id="1.10.1370.10">
    <property type="entry name" value="Neurolysin, domain 3"/>
    <property type="match status" value="1"/>
</dbReference>
<dbReference type="PANTHER" id="PTHR11804">
    <property type="entry name" value="PROTEASE M3 THIMET OLIGOPEPTIDASE-RELATED"/>
    <property type="match status" value="1"/>
</dbReference>
<dbReference type="GO" id="GO:0006508">
    <property type="term" value="P:proteolysis"/>
    <property type="evidence" value="ECO:0007669"/>
    <property type="project" value="UniProtKB-KW"/>
</dbReference>
<dbReference type="EMBL" id="KZ678386">
    <property type="protein sequence ID" value="PSR99101.1"/>
    <property type="molecule type" value="Genomic_DNA"/>
</dbReference>
<dbReference type="GO" id="GO:0046872">
    <property type="term" value="F:metal ion binding"/>
    <property type="evidence" value="ECO:0007669"/>
    <property type="project" value="UniProtKB-UniRule"/>
</dbReference>
<dbReference type="InterPro" id="IPR045090">
    <property type="entry name" value="Pept_M3A_M3B"/>
</dbReference>
<organism evidence="9 10">
    <name type="scientific">Coniella lustricola</name>
    <dbReference type="NCBI Taxonomy" id="2025994"/>
    <lineage>
        <taxon>Eukaryota</taxon>
        <taxon>Fungi</taxon>
        <taxon>Dikarya</taxon>
        <taxon>Ascomycota</taxon>
        <taxon>Pezizomycotina</taxon>
        <taxon>Sordariomycetes</taxon>
        <taxon>Sordariomycetidae</taxon>
        <taxon>Diaporthales</taxon>
        <taxon>Schizoparmaceae</taxon>
        <taxon>Coniella</taxon>
    </lineage>
</organism>
<gene>
    <name evidence="9" type="ORF">BD289DRAFT_361531</name>
</gene>
<evidence type="ECO:0000256" key="7">
    <source>
        <dbReference type="RuleBase" id="RU003435"/>
    </source>
</evidence>
<accession>A0A2T3AI48</accession>
<keyword evidence="2 7" id="KW-0645">Protease</keyword>
<dbReference type="SUPFAM" id="SSF55486">
    <property type="entry name" value="Metalloproteases ('zincins'), catalytic domain"/>
    <property type="match status" value="1"/>
</dbReference>
<evidence type="ECO:0000259" key="8">
    <source>
        <dbReference type="Pfam" id="PF01432"/>
    </source>
</evidence>